<evidence type="ECO:0000256" key="4">
    <source>
        <dbReference type="ARBA" id="ARBA00022692"/>
    </source>
</evidence>
<keyword evidence="10" id="KW-1185">Reference proteome</keyword>
<dbReference type="GO" id="GO:0005886">
    <property type="term" value="C:plasma membrane"/>
    <property type="evidence" value="ECO:0007669"/>
    <property type="project" value="UniProtKB-SubCell"/>
</dbReference>
<evidence type="ECO:0000256" key="6">
    <source>
        <dbReference type="ARBA" id="ARBA00023136"/>
    </source>
</evidence>
<dbReference type="Proteomes" id="UP000255355">
    <property type="component" value="Unassembled WGS sequence"/>
</dbReference>
<evidence type="ECO:0000256" key="3">
    <source>
        <dbReference type="ARBA" id="ARBA00022475"/>
    </source>
</evidence>
<feature type="transmembrane region" description="Helical" evidence="7">
    <location>
        <begin position="219"/>
        <end position="242"/>
    </location>
</feature>
<organism evidence="9 10">
    <name type="scientific">Nocardia mexicana</name>
    <dbReference type="NCBI Taxonomy" id="279262"/>
    <lineage>
        <taxon>Bacteria</taxon>
        <taxon>Bacillati</taxon>
        <taxon>Actinomycetota</taxon>
        <taxon>Actinomycetes</taxon>
        <taxon>Mycobacteriales</taxon>
        <taxon>Nocardiaceae</taxon>
        <taxon>Nocardia</taxon>
    </lineage>
</organism>
<dbReference type="PROSITE" id="PS50850">
    <property type="entry name" value="MFS"/>
    <property type="match status" value="1"/>
</dbReference>
<sequence>MATLTLSRPVATPVSAGRIWLAAWPVFAVFVLSNAATPLYPLWQSRLGFSTGTLTVIFAGYIVGLLGALLVAGVLSDRVGRRPVLLPGLALAVIACVLFATADSVPVLGLARVLTGIAVGATVAAGMAAVADVAGAQRKGLAALAASTAMVFGAGTGPLLAGVLSELLPAPTVVVFVVEAVLLISAAVVAAGLPSSEPSAKTGGRVRIPTVPRENRRQLAAGVAVFAPGITATSFVLSLGPALLVELLGASNRIIAGAMAFAMFAAATVAQFAARPLATRSVLLTGAMSTMAAMLALGLALILGALPALIAAALLAGAGQGLGQLGGLTLLLAAVPDARRAEANSAFNIGGYIPAATLPVAAGFLGNGIGLSWGAGVFAIVLGVLALLGVAVVRRGTHSGAPVRG</sequence>
<comment type="caution">
    <text evidence="9">The sequence shown here is derived from an EMBL/GenBank/DDBJ whole genome shotgun (WGS) entry which is preliminary data.</text>
</comment>
<dbReference type="STRING" id="1210089.GCA_001613165_00958"/>
<dbReference type="OrthoDB" id="3177957at2"/>
<feature type="transmembrane region" description="Helical" evidence="7">
    <location>
        <begin position="254"/>
        <end position="274"/>
    </location>
</feature>
<dbReference type="Pfam" id="PF07690">
    <property type="entry name" value="MFS_1"/>
    <property type="match status" value="1"/>
</dbReference>
<feature type="transmembrane region" description="Helical" evidence="7">
    <location>
        <begin position="173"/>
        <end position="193"/>
    </location>
</feature>
<dbReference type="InterPro" id="IPR005829">
    <property type="entry name" value="Sugar_transporter_CS"/>
</dbReference>
<reference evidence="9 10" key="1">
    <citation type="submission" date="2018-07" db="EMBL/GenBank/DDBJ databases">
        <title>Genomic Encyclopedia of Type Strains, Phase IV (KMG-IV): sequencing the most valuable type-strain genomes for metagenomic binning, comparative biology and taxonomic classification.</title>
        <authorList>
            <person name="Goeker M."/>
        </authorList>
    </citation>
    <scope>NUCLEOTIDE SEQUENCE [LARGE SCALE GENOMIC DNA]</scope>
    <source>
        <strain evidence="9 10">DSM 44952</strain>
    </source>
</reference>
<protein>
    <submittedName>
        <fullName evidence="9">Putative MFS family arabinose efflux permease</fullName>
    </submittedName>
</protein>
<dbReference type="InterPro" id="IPR036259">
    <property type="entry name" value="MFS_trans_sf"/>
</dbReference>
<dbReference type="RefSeq" id="WP_068014265.1">
    <property type="nucleotide sequence ID" value="NZ_QQAZ01000007.1"/>
</dbReference>
<evidence type="ECO:0000259" key="8">
    <source>
        <dbReference type="PROSITE" id="PS50850"/>
    </source>
</evidence>
<accession>A0A370H2R7</accession>
<evidence type="ECO:0000256" key="7">
    <source>
        <dbReference type="SAM" id="Phobius"/>
    </source>
</evidence>
<feature type="transmembrane region" description="Helical" evidence="7">
    <location>
        <begin position="141"/>
        <end position="161"/>
    </location>
</feature>
<feature type="transmembrane region" description="Helical" evidence="7">
    <location>
        <begin position="346"/>
        <end position="365"/>
    </location>
</feature>
<comment type="subcellular location">
    <subcellularLocation>
        <location evidence="1">Cell membrane</location>
        <topology evidence="1">Multi-pass membrane protein</topology>
    </subcellularLocation>
</comment>
<dbReference type="GO" id="GO:0022857">
    <property type="term" value="F:transmembrane transporter activity"/>
    <property type="evidence" value="ECO:0007669"/>
    <property type="project" value="InterPro"/>
</dbReference>
<feature type="transmembrane region" description="Helical" evidence="7">
    <location>
        <begin position="114"/>
        <end position="134"/>
    </location>
</feature>
<name>A0A370H2R7_9NOCA</name>
<dbReference type="Gene3D" id="1.20.1250.20">
    <property type="entry name" value="MFS general substrate transporter like domains"/>
    <property type="match status" value="1"/>
</dbReference>
<evidence type="ECO:0000256" key="5">
    <source>
        <dbReference type="ARBA" id="ARBA00022989"/>
    </source>
</evidence>
<keyword evidence="5 7" id="KW-1133">Transmembrane helix</keyword>
<dbReference type="PANTHER" id="PTHR23517">
    <property type="entry name" value="RESISTANCE PROTEIN MDTM, PUTATIVE-RELATED-RELATED"/>
    <property type="match status" value="1"/>
</dbReference>
<feature type="transmembrane region" description="Helical" evidence="7">
    <location>
        <begin position="84"/>
        <end position="102"/>
    </location>
</feature>
<keyword evidence="4 7" id="KW-0812">Transmembrane</keyword>
<keyword evidence="2" id="KW-0813">Transport</keyword>
<keyword evidence="3" id="KW-1003">Cell membrane</keyword>
<dbReference type="PROSITE" id="PS00216">
    <property type="entry name" value="SUGAR_TRANSPORT_1"/>
    <property type="match status" value="1"/>
</dbReference>
<feature type="transmembrane region" description="Helical" evidence="7">
    <location>
        <begin position="281"/>
        <end position="303"/>
    </location>
</feature>
<dbReference type="EMBL" id="QQAZ01000007">
    <property type="protein sequence ID" value="RDI49337.1"/>
    <property type="molecule type" value="Genomic_DNA"/>
</dbReference>
<feature type="transmembrane region" description="Helical" evidence="7">
    <location>
        <begin position="49"/>
        <end position="72"/>
    </location>
</feature>
<proteinExistence type="predicted"/>
<dbReference type="InterPro" id="IPR050171">
    <property type="entry name" value="MFS_Transporters"/>
</dbReference>
<feature type="domain" description="Major facilitator superfamily (MFS) profile" evidence="8">
    <location>
        <begin position="1"/>
        <end position="398"/>
    </location>
</feature>
<feature type="transmembrane region" description="Helical" evidence="7">
    <location>
        <begin position="21"/>
        <end position="43"/>
    </location>
</feature>
<feature type="transmembrane region" description="Helical" evidence="7">
    <location>
        <begin position="371"/>
        <end position="393"/>
    </location>
</feature>
<dbReference type="InterPro" id="IPR011701">
    <property type="entry name" value="MFS"/>
</dbReference>
<evidence type="ECO:0000313" key="9">
    <source>
        <dbReference type="EMBL" id="RDI49337.1"/>
    </source>
</evidence>
<dbReference type="AlphaFoldDB" id="A0A370H2R7"/>
<gene>
    <name evidence="9" type="ORF">DFR68_107465</name>
</gene>
<feature type="transmembrane region" description="Helical" evidence="7">
    <location>
        <begin position="309"/>
        <end position="334"/>
    </location>
</feature>
<evidence type="ECO:0000256" key="1">
    <source>
        <dbReference type="ARBA" id="ARBA00004651"/>
    </source>
</evidence>
<dbReference type="PANTHER" id="PTHR23517:SF13">
    <property type="entry name" value="MAJOR FACILITATOR SUPERFAMILY MFS_1"/>
    <property type="match status" value="1"/>
</dbReference>
<keyword evidence="6 7" id="KW-0472">Membrane</keyword>
<evidence type="ECO:0000256" key="2">
    <source>
        <dbReference type="ARBA" id="ARBA00022448"/>
    </source>
</evidence>
<dbReference type="SUPFAM" id="SSF103473">
    <property type="entry name" value="MFS general substrate transporter"/>
    <property type="match status" value="1"/>
</dbReference>
<dbReference type="InterPro" id="IPR020846">
    <property type="entry name" value="MFS_dom"/>
</dbReference>
<evidence type="ECO:0000313" key="10">
    <source>
        <dbReference type="Proteomes" id="UP000255355"/>
    </source>
</evidence>